<proteinExistence type="predicted"/>
<organism evidence="1 2">
    <name type="scientific">Naegleria lovaniensis</name>
    <name type="common">Amoeba</name>
    <dbReference type="NCBI Taxonomy" id="51637"/>
    <lineage>
        <taxon>Eukaryota</taxon>
        <taxon>Discoba</taxon>
        <taxon>Heterolobosea</taxon>
        <taxon>Tetramitia</taxon>
        <taxon>Eutetramitia</taxon>
        <taxon>Vahlkampfiidae</taxon>
        <taxon>Naegleria</taxon>
    </lineage>
</organism>
<keyword evidence="2" id="KW-1185">Reference proteome</keyword>
<protein>
    <submittedName>
        <fullName evidence="1">Uncharacterized protein</fullName>
    </submittedName>
</protein>
<dbReference type="AlphaFoldDB" id="A0AA88G951"/>
<comment type="caution">
    <text evidence="1">The sequence shown here is derived from an EMBL/GenBank/DDBJ whole genome shotgun (WGS) entry which is preliminary data.</text>
</comment>
<dbReference type="GeneID" id="68104139"/>
<dbReference type="EMBL" id="PYSW02000050">
    <property type="protein sequence ID" value="KAG2373800.1"/>
    <property type="molecule type" value="Genomic_DNA"/>
</dbReference>
<sequence length="109" mass="12842">MTRNTAQYYLMIKRIQILENLDESERYAVASDNQQELCPKMLNQLQKHVDCRRIHLQFSYPSFYHGMNGYAHDIVINKVKMHYWISSNTKTAIECVKMIVDVLVVDNGM</sequence>
<dbReference type="RefSeq" id="XP_044542974.1">
    <property type="nucleotide sequence ID" value="XM_044687367.1"/>
</dbReference>
<accession>A0AA88G951</accession>
<name>A0AA88G951_NAELO</name>
<gene>
    <name evidence="1" type="ORF">C9374_011685</name>
</gene>
<dbReference type="Proteomes" id="UP000816034">
    <property type="component" value="Unassembled WGS sequence"/>
</dbReference>
<evidence type="ECO:0000313" key="1">
    <source>
        <dbReference type="EMBL" id="KAG2373800.1"/>
    </source>
</evidence>
<reference evidence="1 2" key="1">
    <citation type="journal article" date="2018" name="BMC Genomics">
        <title>The genome of Naegleria lovaniensis, the basis for a comparative approach to unravel pathogenicity factors of the human pathogenic amoeba N. fowleri.</title>
        <authorList>
            <person name="Liechti N."/>
            <person name="Schurch N."/>
            <person name="Bruggmann R."/>
            <person name="Wittwer M."/>
        </authorList>
    </citation>
    <scope>NUCLEOTIDE SEQUENCE [LARGE SCALE GENOMIC DNA]</scope>
    <source>
        <strain evidence="1 2">ATCC 30569</strain>
    </source>
</reference>
<evidence type="ECO:0000313" key="2">
    <source>
        <dbReference type="Proteomes" id="UP000816034"/>
    </source>
</evidence>